<gene>
    <name evidence="2" type="ORF">NOG11_07670</name>
</gene>
<feature type="domain" description="Swt1-like HEPN" evidence="1">
    <location>
        <begin position="66"/>
        <end position="194"/>
    </location>
</feature>
<organism evidence="2 3">
    <name type="scientific">Parvularcula maris</name>
    <dbReference type="NCBI Taxonomy" id="2965077"/>
    <lineage>
        <taxon>Bacteria</taxon>
        <taxon>Pseudomonadati</taxon>
        <taxon>Pseudomonadota</taxon>
        <taxon>Alphaproteobacteria</taxon>
        <taxon>Parvularculales</taxon>
        <taxon>Parvularculaceae</taxon>
        <taxon>Parvularcula</taxon>
    </lineage>
</organism>
<comment type="caution">
    <text evidence="2">The sequence shown here is derived from an EMBL/GenBank/DDBJ whole genome shotgun (WGS) entry which is preliminary data.</text>
</comment>
<name>A0A9X2L8W0_9PROT</name>
<keyword evidence="3" id="KW-1185">Reference proteome</keyword>
<evidence type="ECO:0000313" key="3">
    <source>
        <dbReference type="Proteomes" id="UP001142610"/>
    </source>
</evidence>
<dbReference type="EMBL" id="JANIBC010000004">
    <property type="protein sequence ID" value="MCQ8185269.1"/>
    <property type="molecule type" value="Genomic_DNA"/>
</dbReference>
<dbReference type="AlphaFoldDB" id="A0A9X2L8W0"/>
<protein>
    <submittedName>
        <fullName evidence="2">Swt1 family HEPN domain-containing protein</fullName>
    </submittedName>
</protein>
<evidence type="ECO:0000313" key="2">
    <source>
        <dbReference type="EMBL" id="MCQ8185269.1"/>
    </source>
</evidence>
<dbReference type="InterPro" id="IPR041650">
    <property type="entry name" value="HEPN_Swt1"/>
</dbReference>
<evidence type="ECO:0000259" key="1">
    <source>
        <dbReference type="Pfam" id="PF18731"/>
    </source>
</evidence>
<dbReference type="Pfam" id="PF18731">
    <property type="entry name" value="HEPN_Swt1"/>
    <property type="match status" value="1"/>
</dbReference>
<accession>A0A9X2L8W0</accession>
<dbReference type="RefSeq" id="WP_256619139.1">
    <property type="nucleotide sequence ID" value="NZ_JANIBC010000004.1"/>
</dbReference>
<dbReference type="Proteomes" id="UP001142610">
    <property type="component" value="Unassembled WGS sequence"/>
</dbReference>
<reference evidence="2" key="1">
    <citation type="submission" date="2022-07" db="EMBL/GenBank/DDBJ databases">
        <title>Parvularcula maris sp. nov., an algicidal bacterium isolated from seawater.</title>
        <authorList>
            <person name="Li F."/>
        </authorList>
    </citation>
    <scope>NUCLEOTIDE SEQUENCE</scope>
    <source>
        <strain evidence="2">BGMRC 0090</strain>
    </source>
</reference>
<proteinExistence type="predicted"/>
<sequence>MDQQERIRAFGMSALQLGDELRALEAATGISGLMGTTVVEEENETALEQFESRVRSEAAEMAFYYQIFYCLEKSIRDLCSSTLSDPEAGGQDWWNSDKVPQNIKDEVKRRQKAELDSGVTVRSDQSIDYTTFGELTVLITANWDIFSNIISSKPAVHRILGSLNILRGPIAHCCPLAETEKDRLLLTIKDWSRLLG</sequence>